<evidence type="ECO:0000256" key="2">
    <source>
        <dbReference type="SAM" id="MobiDB-lite"/>
    </source>
</evidence>
<keyword evidence="1" id="KW-0175">Coiled coil</keyword>
<organism evidence="3">
    <name type="scientific">Bracon brevicornis</name>
    <dbReference type="NCBI Taxonomy" id="1563983"/>
    <lineage>
        <taxon>Eukaryota</taxon>
        <taxon>Metazoa</taxon>
        <taxon>Ecdysozoa</taxon>
        <taxon>Arthropoda</taxon>
        <taxon>Hexapoda</taxon>
        <taxon>Insecta</taxon>
        <taxon>Pterygota</taxon>
        <taxon>Neoptera</taxon>
        <taxon>Endopterygota</taxon>
        <taxon>Hymenoptera</taxon>
        <taxon>Apocrita</taxon>
        <taxon>Ichneumonoidea</taxon>
        <taxon>Braconidae</taxon>
        <taxon>Braconinae</taxon>
        <taxon>Bracon</taxon>
    </lineage>
</organism>
<feature type="coiled-coil region" evidence="1">
    <location>
        <begin position="123"/>
        <end position="199"/>
    </location>
</feature>
<reference evidence="3" key="1">
    <citation type="submission" date="2020-07" db="EMBL/GenBank/DDBJ databases">
        <authorList>
            <person name="Ferguson B K."/>
        </authorList>
    </citation>
    <scope>NUCLEOTIDE SEQUENCE</scope>
    <source>
        <strain evidence="3">L06</strain>
    </source>
</reference>
<name>A0A6V7K5D7_9HYME</name>
<feature type="region of interest" description="Disordered" evidence="2">
    <location>
        <begin position="1"/>
        <end position="21"/>
    </location>
</feature>
<protein>
    <submittedName>
        <fullName evidence="3">Uncharacterized protein</fullName>
    </submittedName>
</protein>
<proteinExistence type="predicted"/>
<dbReference type="AlphaFoldDB" id="A0A6V7K5D7"/>
<accession>A0A6V7K5D7</accession>
<dbReference type="EMBL" id="CADCXW020000021">
    <property type="protein sequence ID" value="CAD1557716.1"/>
    <property type="molecule type" value="Genomic_DNA"/>
</dbReference>
<evidence type="ECO:0000313" key="3">
    <source>
        <dbReference type="EMBL" id="CAD1557716.1"/>
    </source>
</evidence>
<gene>
    <name evidence="3" type="ORF">BBRV_LOCUS66601</name>
</gene>
<sequence length="264" mass="30450">MISLNASSTTGSQASTRSTYRIRDNHTILQQPRELDEAREKRRLIFKAINETSAENNSIIKETSNFLKILDLEPKSLSSTTSDVLEKTCRIVRTENLKSADTTALTVSRLQSKRLNLEKSRIDRALKKKYEDLCEDYAKLEAKVNNAQEKVNFISDFVESGRDEIETEYSDMVHKATKLNEYREAARNLENELDELDINDDFPDRILEKYKKYLGATGELAELNKIIGQYGDLPTEILQARAVVEQKEKRRIEVKNLLDQRMIQ</sequence>
<feature type="compositionally biased region" description="Polar residues" evidence="2">
    <location>
        <begin position="1"/>
        <end position="19"/>
    </location>
</feature>
<evidence type="ECO:0000256" key="1">
    <source>
        <dbReference type="SAM" id="Coils"/>
    </source>
</evidence>